<dbReference type="Gene3D" id="1.10.238.80">
    <property type="entry name" value="MTH865-like"/>
    <property type="match status" value="1"/>
</dbReference>
<evidence type="ECO:0000313" key="2">
    <source>
        <dbReference type="Proteomes" id="UP001320159"/>
    </source>
</evidence>
<dbReference type="SUPFAM" id="SSF69025">
    <property type="entry name" value="Hypothetical protein MTH865"/>
    <property type="match status" value="1"/>
</dbReference>
<dbReference type="Proteomes" id="UP001320159">
    <property type="component" value="Unassembled WGS sequence"/>
</dbReference>
<keyword evidence="2" id="KW-1185">Reference proteome</keyword>
<organism evidence="1 2">
    <name type="scientific">Methanooceanicella nereidis</name>
    <dbReference type="NCBI Taxonomy" id="2052831"/>
    <lineage>
        <taxon>Archaea</taxon>
        <taxon>Methanobacteriati</taxon>
        <taxon>Methanobacteriota</taxon>
        <taxon>Stenosarchaea group</taxon>
        <taxon>Methanomicrobia</taxon>
        <taxon>Methanocellales</taxon>
        <taxon>Methanocellaceae</taxon>
        <taxon>Methanooceanicella</taxon>
    </lineage>
</organism>
<gene>
    <name evidence="1" type="ORF">CUJ83_11675</name>
</gene>
<dbReference type="EMBL" id="PGCK01000010">
    <property type="protein sequence ID" value="MCD1295656.1"/>
    <property type="molecule type" value="Genomic_DNA"/>
</dbReference>
<protein>
    <submittedName>
        <fullName evidence="1">Uncharacterized protein</fullName>
    </submittedName>
</protein>
<reference evidence="1 2" key="1">
    <citation type="submission" date="2017-11" db="EMBL/GenBank/DDBJ databases">
        <title>Isolation and Characterization of Family Methanocellaceae Species from Potential Methane Hydrate Area Offshore Southwestern Taiwan.</title>
        <authorList>
            <person name="Zhang W.-L."/>
            <person name="Chen W.-C."/>
            <person name="Lai M.-C."/>
            <person name="Chen S.-C."/>
        </authorList>
    </citation>
    <scope>NUCLEOTIDE SEQUENCE [LARGE SCALE GENOMIC DNA]</scope>
    <source>
        <strain evidence="1 2">CWC-04</strain>
    </source>
</reference>
<name>A0AAP2RF21_9EURY</name>
<accession>A0AAP2RF21</accession>
<proteinExistence type="predicted"/>
<evidence type="ECO:0000313" key="1">
    <source>
        <dbReference type="EMBL" id="MCD1295656.1"/>
    </source>
</evidence>
<comment type="caution">
    <text evidence="1">The sequence shown here is derived from an EMBL/GenBank/DDBJ whole genome shotgun (WGS) entry which is preliminary data.</text>
</comment>
<dbReference type="Pfam" id="PF07747">
    <property type="entry name" value="MTH865"/>
    <property type="match status" value="1"/>
</dbReference>
<dbReference type="RefSeq" id="WP_230742513.1">
    <property type="nucleotide sequence ID" value="NZ_PGCK01000010.1"/>
</dbReference>
<dbReference type="InterPro" id="IPR036825">
    <property type="entry name" value="MTH865-like_sf"/>
</dbReference>
<dbReference type="AlphaFoldDB" id="A0AAP2RF21"/>
<dbReference type="InterPro" id="IPR024093">
    <property type="entry name" value="Uncharacterised_MTH865"/>
</dbReference>
<sequence>MVEKSAMIGREPHAPAELEEIEDLKIRIVNQLRDAEVQFPIRNKDELKGIYPKGTPHTCMFKGKEISIHEFIDMLDDSDFPVKNAGDAATLLTSKCMVVK</sequence>